<comment type="subcellular location">
    <subcellularLocation>
        <location evidence="1">Secreted</location>
    </subcellularLocation>
</comment>
<dbReference type="FunFam" id="3.15.20.10:FF:000001">
    <property type="entry name" value="Phospholipid transfer protein"/>
    <property type="match status" value="1"/>
</dbReference>
<dbReference type="PANTHER" id="PTHR10504">
    <property type="entry name" value="BACTERICIDAL PERMEABILITY-INCREASING BPI PROTEIN-RELATED"/>
    <property type="match status" value="1"/>
</dbReference>
<dbReference type="PROSITE" id="PS00400">
    <property type="entry name" value="LBP_BPI_CETP"/>
    <property type="match status" value="1"/>
</dbReference>
<dbReference type="Proteomes" id="UP000291020">
    <property type="component" value="Unassembled WGS sequence"/>
</dbReference>
<comment type="similarity">
    <text evidence="2">Belongs to the BPI/LBP/Plunc superfamily. BPI/LBP family.</text>
</comment>
<reference evidence="10" key="2">
    <citation type="submission" date="2025-08" db="UniProtKB">
        <authorList>
            <consortium name="Ensembl"/>
        </authorList>
    </citation>
    <scope>IDENTIFICATION</scope>
</reference>
<dbReference type="InterPro" id="IPR017943">
    <property type="entry name" value="Bactericidal_perm-incr_a/b_dom"/>
</dbReference>
<dbReference type="AlphaFoldDB" id="A0A452IJR5"/>
<dbReference type="InterPro" id="IPR017942">
    <property type="entry name" value="Lipid-bd_serum_glycop_N"/>
</dbReference>
<feature type="region of interest" description="Disordered" evidence="7">
    <location>
        <begin position="95"/>
        <end position="166"/>
    </location>
</feature>
<feature type="compositionally biased region" description="Basic and acidic residues" evidence="7">
    <location>
        <begin position="144"/>
        <end position="156"/>
    </location>
</feature>
<dbReference type="GO" id="GO:1990050">
    <property type="term" value="F:phosphatidic acid transfer activity"/>
    <property type="evidence" value="ECO:0007669"/>
    <property type="project" value="TreeGrafter"/>
</dbReference>
<dbReference type="GO" id="GO:0034375">
    <property type="term" value="P:high-density lipoprotein particle remodeling"/>
    <property type="evidence" value="ECO:0007669"/>
    <property type="project" value="TreeGrafter"/>
</dbReference>
<reference evidence="10" key="3">
    <citation type="submission" date="2025-09" db="UniProtKB">
        <authorList>
            <consortium name="Ensembl"/>
        </authorList>
    </citation>
    <scope>IDENTIFICATION</scope>
</reference>
<name>A0A452IJR5_9SAUR</name>
<dbReference type="Gene3D" id="3.15.10.10">
    <property type="entry name" value="Bactericidal permeability-increasing protein, domain 1"/>
    <property type="match status" value="1"/>
</dbReference>
<evidence type="ECO:0000256" key="1">
    <source>
        <dbReference type="ARBA" id="ARBA00004613"/>
    </source>
</evidence>
<dbReference type="Pfam" id="PF01273">
    <property type="entry name" value="LBP_BPI_CETP"/>
    <property type="match status" value="1"/>
</dbReference>
<dbReference type="GO" id="GO:1904121">
    <property type="term" value="F:phosphatidylethanolamine transfer activity"/>
    <property type="evidence" value="ECO:0007669"/>
    <property type="project" value="TreeGrafter"/>
</dbReference>
<feature type="region of interest" description="Disordered" evidence="7">
    <location>
        <begin position="651"/>
        <end position="683"/>
    </location>
</feature>
<feature type="domain" description="Lipid-binding serum glycoprotein C-terminal" evidence="9">
    <location>
        <begin position="434"/>
        <end position="636"/>
    </location>
</feature>
<dbReference type="SMART" id="SM00329">
    <property type="entry name" value="BPI2"/>
    <property type="match status" value="1"/>
</dbReference>
<evidence type="ECO:0000259" key="8">
    <source>
        <dbReference type="SMART" id="SM00328"/>
    </source>
</evidence>
<dbReference type="GO" id="GO:0120017">
    <property type="term" value="F:ceramide transfer activity"/>
    <property type="evidence" value="ECO:0007669"/>
    <property type="project" value="TreeGrafter"/>
</dbReference>
<dbReference type="PANTHER" id="PTHR10504:SF16">
    <property type="entry name" value="PHOSPHOLIPID TRANSFER PROTEIN"/>
    <property type="match status" value="1"/>
</dbReference>
<keyword evidence="11" id="KW-1185">Reference proteome</keyword>
<feature type="domain" description="Lipid-binding serum glycoprotein N-terminal" evidence="8">
    <location>
        <begin position="203"/>
        <end position="421"/>
    </location>
</feature>
<keyword evidence="6" id="KW-0325">Glycoprotein</keyword>
<evidence type="ECO:0000313" key="10">
    <source>
        <dbReference type="Ensembl" id="ENSGAGP00000028121.1"/>
    </source>
</evidence>
<evidence type="ECO:0000256" key="2">
    <source>
        <dbReference type="ARBA" id="ARBA00007292"/>
    </source>
</evidence>
<evidence type="ECO:0000259" key="9">
    <source>
        <dbReference type="SMART" id="SM00329"/>
    </source>
</evidence>
<dbReference type="STRING" id="38772.ENSGAGP00000028121"/>
<keyword evidence="5" id="KW-1015">Disulfide bond</keyword>
<dbReference type="SUPFAM" id="SSF55394">
    <property type="entry name" value="Bactericidal permeability-increasing protein, BPI"/>
    <property type="match status" value="2"/>
</dbReference>
<dbReference type="Gene3D" id="3.15.20.10">
    <property type="entry name" value="Bactericidal permeability-increasing protein, domain 2"/>
    <property type="match status" value="1"/>
</dbReference>
<dbReference type="FunFam" id="3.15.10.10:FF:000001">
    <property type="entry name" value="phospholipid transfer protein-like"/>
    <property type="match status" value="1"/>
</dbReference>
<proteinExistence type="inferred from homology"/>
<protein>
    <submittedName>
        <fullName evidence="10">Uncharacterized protein</fullName>
    </submittedName>
</protein>
<feature type="compositionally biased region" description="Polar residues" evidence="7">
    <location>
        <begin position="653"/>
        <end position="683"/>
    </location>
</feature>
<evidence type="ECO:0000313" key="11">
    <source>
        <dbReference type="Proteomes" id="UP000291020"/>
    </source>
</evidence>
<sequence length="683" mass="74188">MPMAPCGVPIIPSPLWGCPSPPLLGLDMPIALCGVPITPSGAAHPPWSGHAHGPLWDAHHLLPLLGCPWPSQRCCRKLAATSHLFCAPSPATVPLGTETSVGDGPGRRGDAGGAGWTQIPPLPAAGVRPGRGAQHQAPRRGRGRRAEPLPRTDGREPGATAECSSSCQSQRKRRAMALRSLLLLMLPWLVSAGRAAAPGCKIRITSKGLELVKQEGLRFVEQELEHISIPDLHGKEGQFQYNISGVKVTDLQLALSNLHFQPPQHLAFNINNASISLRFRRQILYWFFYDIGSINASAEGVNIGTLLTLSMDDAGRLKISSMACNASIARLQTGFTGTLRKVYEFLSTFITTGIRFLVNRQICPALHYAGLVQLNSVLGTVSVRSPVDEHISIDYSLLSNPVVSPDTLDLDFKGMFYYRWNETLVNQAVAPVIKETERMVYVAFSEYFFNSAMDAYYRAGVLSKEIAGEEVPKDLEVLLRASFLGSIIMLSPAVVDAPLKLVLQVLAPPLWTIKPSGTSVSVVAVLNISLVPVDHPAIQLSSMTMDAKLSAKVSLRGKALQVQLDLRRFRIYSKQSALESLALFPLQTPLKTLLQLTIMPILNERTKKGVPIPLPEGMDFTKEVVTSHMGFITVGADLHFSKGLREVIEKYQPAQSSSETAPPDSNSSLLSSFKTTEPQASLS</sequence>
<evidence type="ECO:0000256" key="7">
    <source>
        <dbReference type="SAM" id="MobiDB-lite"/>
    </source>
</evidence>
<dbReference type="GO" id="GO:0005615">
    <property type="term" value="C:extracellular space"/>
    <property type="evidence" value="ECO:0007669"/>
    <property type="project" value="TreeGrafter"/>
</dbReference>
<evidence type="ECO:0000256" key="5">
    <source>
        <dbReference type="ARBA" id="ARBA00023157"/>
    </source>
</evidence>
<evidence type="ECO:0000256" key="4">
    <source>
        <dbReference type="ARBA" id="ARBA00022729"/>
    </source>
</evidence>
<keyword evidence="4" id="KW-0732">Signal</keyword>
<dbReference type="GO" id="GO:0008289">
    <property type="term" value="F:lipid binding"/>
    <property type="evidence" value="ECO:0007669"/>
    <property type="project" value="InterPro"/>
</dbReference>
<accession>A0A452IJR5</accession>
<evidence type="ECO:0000256" key="6">
    <source>
        <dbReference type="ARBA" id="ARBA00023180"/>
    </source>
</evidence>
<dbReference type="InterPro" id="IPR001124">
    <property type="entry name" value="Lipid-bd_serum_glycop_C"/>
</dbReference>
<dbReference type="Pfam" id="PF02886">
    <property type="entry name" value="LBP_BPI_CETP_C"/>
    <property type="match status" value="1"/>
</dbReference>
<dbReference type="InterPro" id="IPR017954">
    <property type="entry name" value="Lipid-bd_serum_glycop_CS"/>
</dbReference>
<dbReference type="Ensembl" id="ENSGAGT00000031954.1">
    <property type="protein sequence ID" value="ENSGAGP00000028121.1"/>
    <property type="gene ID" value="ENSGAGG00000020435.1"/>
</dbReference>
<dbReference type="CDD" id="cd00025">
    <property type="entry name" value="BPI1"/>
    <property type="match status" value="1"/>
</dbReference>
<organism evidence="10 11">
    <name type="scientific">Gopherus agassizii</name>
    <name type="common">Agassiz's desert tortoise</name>
    <dbReference type="NCBI Taxonomy" id="38772"/>
    <lineage>
        <taxon>Eukaryota</taxon>
        <taxon>Metazoa</taxon>
        <taxon>Chordata</taxon>
        <taxon>Craniata</taxon>
        <taxon>Vertebrata</taxon>
        <taxon>Euteleostomi</taxon>
        <taxon>Archelosauria</taxon>
        <taxon>Testudinata</taxon>
        <taxon>Testudines</taxon>
        <taxon>Cryptodira</taxon>
        <taxon>Durocryptodira</taxon>
        <taxon>Testudinoidea</taxon>
        <taxon>Testudinidae</taxon>
        <taxon>Gopherus</taxon>
    </lineage>
</organism>
<dbReference type="SMART" id="SM00328">
    <property type="entry name" value="BPI1"/>
    <property type="match status" value="1"/>
</dbReference>
<dbReference type="GO" id="GO:0035627">
    <property type="term" value="P:ceramide transport"/>
    <property type="evidence" value="ECO:0007669"/>
    <property type="project" value="TreeGrafter"/>
</dbReference>
<reference evidence="11" key="1">
    <citation type="journal article" date="2017" name="PLoS ONE">
        <title>The Agassiz's desert tortoise genome provides a resource for the conservation of a threatened species.</title>
        <authorList>
            <person name="Tollis M."/>
            <person name="DeNardo D.F."/>
            <person name="Cornelius J.A."/>
            <person name="Dolby G.A."/>
            <person name="Edwards T."/>
            <person name="Henen B.T."/>
            <person name="Karl A.E."/>
            <person name="Murphy R.W."/>
            <person name="Kusumi K."/>
        </authorList>
    </citation>
    <scope>NUCLEOTIDE SEQUENCE [LARGE SCALE GENOMIC DNA]</scope>
</reference>
<dbReference type="InterPro" id="IPR032942">
    <property type="entry name" value="BPI/LBP/Plunc"/>
</dbReference>
<evidence type="ECO:0000256" key="3">
    <source>
        <dbReference type="ARBA" id="ARBA00022525"/>
    </source>
</evidence>
<keyword evidence="3" id="KW-0964">Secreted</keyword>